<feature type="binding site" evidence="10">
    <location>
        <position position="313"/>
    </location>
    <ligand>
        <name>[4Fe-4S] cluster</name>
        <dbReference type="ChEBI" id="CHEBI:49883"/>
    </ligand>
</feature>
<dbReference type="GO" id="GO:0005758">
    <property type="term" value="C:mitochondrial intermembrane space"/>
    <property type="evidence" value="ECO:0007669"/>
    <property type="project" value="UniProtKB-SubCell"/>
</dbReference>
<comment type="cofactor">
    <cofactor evidence="1 10">
        <name>[4Fe-4S] cluster</name>
        <dbReference type="ChEBI" id="CHEBI:49883"/>
    </cofactor>
</comment>
<dbReference type="InterPro" id="IPR046408">
    <property type="entry name" value="CIAPIN1"/>
</dbReference>
<feature type="short sequence motif" description="Cx2C motif 2" evidence="10">
    <location>
        <begin position="310"/>
        <end position="313"/>
    </location>
</feature>
<evidence type="ECO:0000256" key="6">
    <source>
        <dbReference type="ARBA" id="ARBA00022723"/>
    </source>
</evidence>
<feature type="binding site" evidence="10">
    <location>
        <position position="249"/>
    </location>
    <ligand>
        <name>[2Fe-2S] cluster</name>
        <dbReference type="ChEBI" id="CHEBI:190135"/>
    </ligand>
</feature>
<dbReference type="STRING" id="1388766.A0A017S7K9"/>
<feature type="binding site" evidence="10">
    <location>
        <position position="310"/>
    </location>
    <ligand>
        <name>[4Fe-4S] cluster</name>
        <dbReference type="ChEBI" id="CHEBI:49883"/>
    </ligand>
</feature>
<dbReference type="GO" id="GO:0051537">
    <property type="term" value="F:2 iron, 2 sulfur cluster binding"/>
    <property type="evidence" value="ECO:0007669"/>
    <property type="project" value="UniProtKB-UniRule"/>
</dbReference>
<comment type="caution">
    <text evidence="10">Lacks conserved residue(s) required for the propagation of feature annotation.</text>
</comment>
<comment type="domain">
    <text evidence="10">The twin Cx2C motifs are involved in the recognition by the mitochondrial MIA40-ERV1 disulfide relay system. The formation of 2 disulfide bonds in the Cx2C motifs through dithiol/disulfide exchange reactions effectively traps the protein in the mitochondrial intermembrane space.</text>
</comment>
<keyword evidence="8 10" id="KW-0411">Iron-sulfur</keyword>
<dbReference type="RefSeq" id="XP_040636267.1">
    <property type="nucleotide sequence ID" value="XM_040782666.1"/>
</dbReference>
<dbReference type="EMBL" id="KK088436">
    <property type="protein sequence ID" value="EYE92579.1"/>
    <property type="molecule type" value="Genomic_DNA"/>
</dbReference>
<dbReference type="GO" id="GO:0016226">
    <property type="term" value="P:iron-sulfur cluster assembly"/>
    <property type="evidence" value="ECO:0007669"/>
    <property type="project" value="UniProtKB-UniRule"/>
</dbReference>
<keyword evidence="15" id="KW-1185">Reference proteome</keyword>
<dbReference type="Gene3D" id="3.40.50.11000">
    <property type="entry name" value="Fe-S cluster assembly protein Dre2, N-terminal domain"/>
    <property type="match status" value="1"/>
</dbReference>
<dbReference type="GO" id="GO:0009055">
    <property type="term" value="F:electron transfer activity"/>
    <property type="evidence" value="ECO:0007669"/>
    <property type="project" value="UniProtKB-UniRule"/>
</dbReference>
<comment type="subcellular location">
    <subcellularLocation>
        <location evidence="10">Cytoplasm</location>
    </subcellularLocation>
    <subcellularLocation>
        <location evidence="10">Mitochondrion intermembrane space</location>
    </subcellularLocation>
</comment>
<evidence type="ECO:0000256" key="8">
    <source>
        <dbReference type="ARBA" id="ARBA00023014"/>
    </source>
</evidence>
<dbReference type="GO" id="GO:0051539">
    <property type="term" value="F:4 iron, 4 sulfur cluster binding"/>
    <property type="evidence" value="ECO:0007669"/>
    <property type="project" value="UniProtKB-KW"/>
</dbReference>
<feature type="binding site" evidence="10">
    <location>
        <position position="238"/>
    </location>
    <ligand>
        <name>[2Fe-2S] cluster</name>
        <dbReference type="ChEBI" id="CHEBI:190135"/>
    </ligand>
</feature>
<reference evidence="15" key="1">
    <citation type="journal article" date="2014" name="Nat. Commun.">
        <title>Genomic adaptations of the halophilic Dead Sea filamentous fungus Eurotium rubrum.</title>
        <authorList>
            <person name="Kis-Papo T."/>
            <person name="Weig A.R."/>
            <person name="Riley R."/>
            <person name="Persoh D."/>
            <person name="Salamov A."/>
            <person name="Sun H."/>
            <person name="Lipzen A."/>
            <person name="Wasser S.P."/>
            <person name="Rambold G."/>
            <person name="Grigoriev I.V."/>
            <person name="Nevo E."/>
        </authorList>
    </citation>
    <scope>NUCLEOTIDE SEQUENCE [LARGE SCALE GENOMIC DNA]</scope>
    <source>
        <strain evidence="15">CBS 135680</strain>
    </source>
</reference>
<feature type="compositionally biased region" description="Polar residues" evidence="11">
    <location>
        <begin position="141"/>
        <end position="150"/>
    </location>
</feature>
<evidence type="ECO:0000256" key="5">
    <source>
        <dbReference type="ARBA" id="ARBA00022714"/>
    </source>
</evidence>
<dbReference type="OrthoDB" id="311633at2759"/>
<evidence type="ECO:0000256" key="9">
    <source>
        <dbReference type="ARBA" id="ARBA00023128"/>
    </source>
</evidence>
<evidence type="ECO:0000256" key="2">
    <source>
        <dbReference type="ARBA" id="ARBA00008169"/>
    </source>
</evidence>
<evidence type="ECO:0000259" key="12">
    <source>
        <dbReference type="Pfam" id="PF05093"/>
    </source>
</evidence>
<feature type="region of interest" description="Fe-S binding site A" evidence="10">
    <location>
        <begin position="238"/>
        <end position="254"/>
    </location>
</feature>
<evidence type="ECO:0000256" key="10">
    <source>
        <dbReference type="HAMAP-Rule" id="MF_03115"/>
    </source>
</evidence>
<dbReference type="InterPro" id="IPR031838">
    <property type="entry name" value="Dre2_N"/>
</dbReference>
<protein>
    <submittedName>
        <fullName evidence="14">DUF689-domain-containing protein</fullName>
    </submittedName>
</protein>
<feature type="compositionally biased region" description="Acidic residues" evidence="11">
    <location>
        <begin position="215"/>
        <end position="226"/>
    </location>
</feature>
<evidence type="ECO:0000313" key="14">
    <source>
        <dbReference type="EMBL" id="EYE92579.1"/>
    </source>
</evidence>
<dbReference type="InterPro" id="IPR007785">
    <property type="entry name" value="Anamorsin"/>
</dbReference>
<organism evidence="14 15">
    <name type="scientific">Aspergillus ruber (strain CBS 135680)</name>
    <dbReference type="NCBI Taxonomy" id="1388766"/>
    <lineage>
        <taxon>Eukaryota</taxon>
        <taxon>Fungi</taxon>
        <taxon>Dikarya</taxon>
        <taxon>Ascomycota</taxon>
        <taxon>Pezizomycotina</taxon>
        <taxon>Eurotiomycetes</taxon>
        <taxon>Eurotiomycetidae</taxon>
        <taxon>Eurotiales</taxon>
        <taxon>Aspergillaceae</taxon>
        <taxon>Aspergillus</taxon>
        <taxon>Aspergillus subgen. Aspergillus</taxon>
    </lineage>
</organism>
<dbReference type="PANTHER" id="PTHR13273:SF14">
    <property type="entry name" value="ANAMORSIN"/>
    <property type="match status" value="1"/>
</dbReference>
<comment type="similarity">
    <text evidence="2 10">Belongs to the anamorsin family.</text>
</comment>
<feature type="short sequence motif" description="Cx2C motif 1" evidence="10">
    <location>
        <begin position="299"/>
        <end position="302"/>
    </location>
</feature>
<keyword evidence="4 10" id="KW-0963">Cytoplasm</keyword>
<evidence type="ECO:0000256" key="4">
    <source>
        <dbReference type="ARBA" id="ARBA00022490"/>
    </source>
</evidence>
<evidence type="ECO:0000259" key="13">
    <source>
        <dbReference type="Pfam" id="PF16803"/>
    </source>
</evidence>
<gene>
    <name evidence="14" type="ORF">EURHEDRAFT_415346</name>
</gene>
<dbReference type="HOGENOM" id="CLU_067152_1_0_1"/>
<keyword evidence="9 10" id="KW-0496">Mitochondrion</keyword>
<comment type="domain">
    <text evidence="10">The N-terminal domain has structural similarity with S-adenosyl-L-methionine-dependent methyltransferases, but does not bind S-adenosyl-L-methionine. It is required for correct assembly of the 2 Fe-S clusters.</text>
</comment>
<dbReference type="PANTHER" id="PTHR13273">
    <property type="entry name" value="ANAMORSIN"/>
    <property type="match status" value="1"/>
</dbReference>
<keyword evidence="5 10" id="KW-0001">2Fe-2S</keyword>
<feature type="binding site" evidence="10">
    <location>
        <position position="302"/>
    </location>
    <ligand>
        <name>[4Fe-4S] cluster</name>
        <dbReference type="ChEBI" id="CHEBI:49883"/>
    </ligand>
</feature>
<keyword evidence="6 10" id="KW-0479">Metal-binding</keyword>
<evidence type="ECO:0000256" key="1">
    <source>
        <dbReference type="ARBA" id="ARBA00001966"/>
    </source>
</evidence>
<feature type="region of interest" description="Fe-S binding site B" evidence="10">
    <location>
        <begin position="299"/>
        <end position="313"/>
    </location>
</feature>
<feature type="region of interest" description="Disordered" evidence="11">
    <location>
        <begin position="199"/>
        <end position="235"/>
    </location>
</feature>
<evidence type="ECO:0000256" key="7">
    <source>
        <dbReference type="ARBA" id="ARBA00023004"/>
    </source>
</evidence>
<dbReference type="HAMAP" id="MF_03115">
    <property type="entry name" value="Anamorsin"/>
    <property type="match status" value="1"/>
</dbReference>
<sequence length="336" mass="36260">MAPSIALDNTPDFPFGQYTPGKSLLLSPPSLSSQPDKLNAALLSCGRNATDLQMLDRLALGFVSLPDLTYDSIIILADSDDTFTESLKILGRELFAKIVKSLKPGGYLRSQGGAHGSFDSLYQSEAILAGLVSDSERGFQKPSSGQQQAIPLQLGRKKKDRGKLTNGFKATQQSKNDTTIEANKFDQPAGVGFIDFSDDLNPESVQDNNSRSDDEFIDEDTLLGDDDLGRPIVQPPECRPKAGKRRRACKDCTCGLARKIEDEDAGKRANADKALDSMKLDGDELAEVDFTVQGKLGSCGSCALGDAFRCDGCPYIGLPAFKPGEEVRLLNNDVQL</sequence>
<feature type="binding site" evidence="10">
    <location>
        <position position="299"/>
    </location>
    <ligand>
        <name>[4Fe-4S] cluster</name>
        <dbReference type="ChEBI" id="CHEBI:49883"/>
    </ligand>
</feature>
<accession>A0A017S7K9</accession>
<comment type="cofactor">
    <cofactor evidence="10">
        <name>[2Fe-2S] cluster</name>
        <dbReference type="ChEBI" id="CHEBI:190135"/>
    </cofactor>
</comment>
<feature type="domain" description="Anamorsin C-terminal" evidence="12">
    <location>
        <begin position="233"/>
        <end position="329"/>
    </location>
</feature>
<dbReference type="Pfam" id="PF16803">
    <property type="entry name" value="DRE2_N"/>
    <property type="match status" value="1"/>
</dbReference>
<dbReference type="Pfam" id="PF05093">
    <property type="entry name" value="CIAPIN1"/>
    <property type="match status" value="1"/>
</dbReference>
<proteinExistence type="inferred from homology"/>
<feature type="binding site" evidence="10">
    <location>
        <position position="252"/>
    </location>
    <ligand>
        <name>[2Fe-2S] cluster</name>
        <dbReference type="ChEBI" id="CHEBI:190135"/>
    </ligand>
</feature>
<dbReference type="Proteomes" id="UP000019804">
    <property type="component" value="Unassembled WGS sequence"/>
</dbReference>
<name>A0A017S7K9_ASPRC</name>
<dbReference type="GeneID" id="63697790"/>
<feature type="region of interest" description="Disordered" evidence="11">
    <location>
        <begin position="137"/>
        <end position="161"/>
    </location>
</feature>
<keyword evidence="3 10" id="KW-0004">4Fe-4S</keyword>
<evidence type="ECO:0000256" key="3">
    <source>
        <dbReference type="ARBA" id="ARBA00022485"/>
    </source>
</evidence>
<evidence type="ECO:0000256" key="11">
    <source>
        <dbReference type="SAM" id="MobiDB-lite"/>
    </source>
</evidence>
<feature type="domain" description="Fe-S cluster assembly protein Dre2 N-terminal" evidence="13">
    <location>
        <begin position="22"/>
        <end position="152"/>
    </location>
</feature>
<comment type="domain">
    <text evidence="10">The C-terminal domain binds 2 Fe-S clusters but is otherwise mostly in an intrinsically disordered conformation.</text>
</comment>
<keyword evidence="7 10" id="KW-0408">Iron</keyword>
<feature type="binding site" evidence="10">
    <location>
        <position position="254"/>
    </location>
    <ligand>
        <name>[2Fe-2S] cluster</name>
        <dbReference type="ChEBI" id="CHEBI:190135"/>
    </ligand>
</feature>
<evidence type="ECO:0000313" key="15">
    <source>
        <dbReference type="Proteomes" id="UP000019804"/>
    </source>
</evidence>
<dbReference type="AlphaFoldDB" id="A0A017S7K9"/>
<dbReference type="GO" id="GO:0046872">
    <property type="term" value="F:metal ion binding"/>
    <property type="evidence" value="ECO:0007669"/>
    <property type="project" value="UniProtKB-KW"/>
</dbReference>